<keyword evidence="3" id="KW-1185">Reference proteome</keyword>
<dbReference type="Proteomes" id="UP001164929">
    <property type="component" value="Chromosome 7"/>
</dbReference>
<feature type="region of interest" description="Disordered" evidence="1">
    <location>
        <begin position="95"/>
        <end position="127"/>
    </location>
</feature>
<organism evidence="2 3">
    <name type="scientific">Populus alba x Populus x berolinensis</name>
    <dbReference type="NCBI Taxonomy" id="444605"/>
    <lineage>
        <taxon>Eukaryota</taxon>
        <taxon>Viridiplantae</taxon>
        <taxon>Streptophyta</taxon>
        <taxon>Embryophyta</taxon>
        <taxon>Tracheophyta</taxon>
        <taxon>Spermatophyta</taxon>
        <taxon>Magnoliopsida</taxon>
        <taxon>eudicotyledons</taxon>
        <taxon>Gunneridae</taxon>
        <taxon>Pentapetalae</taxon>
        <taxon>rosids</taxon>
        <taxon>fabids</taxon>
        <taxon>Malpighiales</taxon>
        <taxon>Salicaceae</taxon>
        <taxon>Saliceae</taxon>
        <taxon>Populus</taxon>
    </lineage>
</organism>
<protein>
    <submittedName>
        <fullName evidence="2">Uncharacterized protein</fullName>
    </submittedName>
</protein>
<proteinExistence type="predicted"/>
<reference evidence="2" key="1">
    <citation type="journal article" date="2023" name="Mol. Ecol. Resour.">
        <title>Chromosome-level genome assembly of a triploid poplar Populus alba 'Berolinensis'.</title>
        <authorList>
            <person name="Chen S."/>
            <person name="Yu Y."/>
            <person name="Wang X."/>
            <person name="Wang S."/>
            <person name="Zhang T."/>
            <person name="Zhou Y."/>
            <person name="He R."/>
            <person name="Meng N."/>
            <person name="Wang Y."/>
            <person name="Liu W."/>
            <person name="Liu Z."/>
            <person name="Liu J."/>
            <person name="Guo Q."/>
            <person name="Huang H."/>
            <person name="Sederoff R.R."/>
            <person name="Wang G."/>
            <person name="Qu G."/>
            <person name="Chen S."/>
        </authorList>
    </citation>
    <scope>NUCLEOTIDE SEQUENCE</scope>
    <source>
        <strain evidence="2">SC-2020</strain>
    </source>
</reference>
<evidence type="ECO:0000313" key="3">
    <source>
        <dbReference type="Proteomes" id="UP001164929"/>
    </source>
</evidence>
<evidence type="ECO:0000313" key="2">
    <source>
        <dbReference type="EMBL" id="KAJ6990656.1"/>
    </source>
</evidence>
<sequence>MKFPKTPSRVGQQKISAEKRSGGYLERGPKKLYNGIHGTNHKHQTNPTRQQSQQQQQPVVAGAGQEWPMFLPPKPNCSNGWEWGKGGGGGWGGWGGGGGVGGGRGGRKNDGGGGGKSGGGGEEDVGGGGVVLRYNGCDRPNTYPPINSSSISKTAASRCFWTPTKVEAVKLNGTTDCSKNHSLPLCSIKKINEQLMRDVSDKFSRGLPHPVETHPEDESCESQLIKQLPMKPSSHNLSVALIANGCQHSTATAAKQPTLECLRMCGMECSSKS</sequence>
<evidence type="ECO:0000256" key="1">
    <source>
        <dbReference type="SAM" id="MobiDB-lite"/>
    </source>
</evidence>
<comment type="caution">
    <text evidence="2">The sequence shown here is derived from an EMBL/GenBank/DDBJ whole genome shotgun (WGS) entry which is preliminary data.</text>
</comment>
<name>A0AAD6QHV3_9ROSI</name>
<dbReference type="AlphaFoldDB" id="A0AAD6QHV3"/>
<feature type="compositionally biased region" description="Gly residues" evidence="1">
    <location>
        <begin position="95"/>
        <end position="104"/>
    </location>
</feature>
<feature type="compositionally biased region" description="Gly residues" evidence="1">
    <location>
        <begin position="111"/>
        <end position="127"/>
    </location>
</feature>
<feature type="region of interest" description="Disordered" evidence="1">
    <location>
        <begin position="1"/>
        <end position="61"/>
    </location>
</feature>
<dbReference type="EMBL" id="JAQIZT010000007">
    <property type="protein sequence ID" value="KAJ6990656.1"/>
    <property type="molecule type" value="Genomic_DNA"/>
</dbReference>
<gene>
    <name evidence="2" type="ORF">NC653_019041</name>
</gene>
<accession>A0AAD6QHV3</accession>